<evidence type="ECO:0000313" key="16">
    <source>
        <dbReference type="EMBL" id="MST68080.1"/>
    </source>
</evidence>
<evidence type="ECO:0000256" key="7">
    <source>
        <dbReference type="ARBA" id="ARBA00022697"/>
    </source>
</evidence>
<dbReference type="GO" id="GO:0009086">
    <property type="term" value="P:methionine biosynthetic process"/>
    <property type="evidence" value="ECO:0007669"/>
    <property type="project" value="UniProtKB-KW"/>
</dbReference>
<evidence type="ECO:0000256" key="4">
    <source>
        <dbReference type="ARBA" id="ARBA00013213"/>
    </source>
</evidence>
<dbReference type="FunFam" id="3.30.360.10:FF:000005">
    <property type="entry name" value="Homoserine dehydrogenase"/>
    <property type="match status" value="1"/>
</dbReference>
<evidence type="ECO:0000256" key="11">
    <source>
        <dbReference type="ARBA" id="ARBA00048841"/>
    </source>
</evidence>
<dbReference type="Pfam" id="PF03447">
    <property type="entry name" value="NAD_binding_3"/>
    <property type="match status" value="1"/>
</dbReference>
<name>A0A6A8M5W2_9FIRM</name>
<dbReference type="GO" id="GO:0009088">
    <property type="term" value="P:threonine biosynthetic process"/>
    <property type="evidence" value="ECO:0007669"/>
    <property type="project" value="UniProtKB-UniPathway"/>
</dbReference>
<dbReference type="PROSITE" id="PS01042">
    <property type="entry name" value="HOMOSER_DHGENASE"/>
    <property type="match status" value="1"/>
</dbReference>
<reference evidence="16" key="1">
    <citation type="submission" date="2019-09" db="EMBL/GenBank/DDBJ databases">
        <title>In-depth cultivation of the pig gut microbiome towards novel bacterial diversity and tailored functional studies.</title>
        <authorList>
            <person name="Wylensek D."/>
            <person name="Hitch T.C.A."/>
            <person name="Clavel T."/>
        </authorList>
    </citation>
    <scope>NUCLEOTIDE SEQUENCE</scope>
    <source>
        <strain evidence="16">RF-744-FAT-WT-3</strain>
    </source>
</reference>
<dbReference type="SUPFAM" id="SSF55347">
    <property type="entry name" value="Glyceraldehyde-3-phosphate dehydrogenase-like, C-terminal domain"/>
    <property type="match status" value="1"/>
</dbReference>
<dbReference type="GO" id="GO:0004412">
    <property type="term" value="F:homoserine dehydrogenase activity"/>
    <property type="evidence" value="ECO:0007669"/>
    <property type="project" value="UniProtKB-EC"/>
</dbReference>
<evidence type="ECO:0000259" key="14">
    <source>
        <dbReference type="Pfam" id="PF00742"/>
    </source>
</evidence>
<evidence type="ECO:0000256" key="13">
    <source>
        <dbReference type="RuleBase" id="RU004171"/>
    </source>
</evidence>
<proteinExistence type="inferred from homology"/>
<comment type="caution">
    <text evidence="16">The sequence shown here is derived from an EMBL/GenBank/DDBJ whole genome shotgun (WGS) entry which is preliminary data.</text>
</comment>
<evidence type="ECO:0000256" key="1">
    <source>
        <dbReference type="ARBA" id="ARBA00005056"/>
    </source>
</evidence>
<evidence type="ECO:0000256" key="12">
    <source>
        <dbReference type="RuleBase" id="RU000579"/>
    </source>
</evidence>
<dbReference type="InterPro" id="IPR001342">
    <property type="entry name" value="HDH_cat"/>
</dbReference>
<protein>
    <recommendedName>
        <fullName evidence="5 12">Homoserine dehydrogenase</fullName>
        <ecNumber evidence="4 12">1.1.1.3</ecNumber>
    </recommendedName>
</protein>
<dbReference type="PANTHER" id="PTHR43331">
    <property type="entry name" value="HOMOSERINE DEHYDROGENASE"/>
    <property type="match status" value="1"/>
</dbReference>
<feature type="domain" description="Homoserine dehydrogenase catalytic" evidence="14">
    <location>
        <begin position="127"/>
        <end position="305"/>
    </location>
</feature>
<dbReference type="Gene3D" id="3.30.360.10">
    <property type="entry name" value="Dihydrodipicolinate Reductase, domain 2"/>
    <property type="match status" value="1"/>
</dbReference>
<dbReference type="InterPro" id="IPR005106">
    <property type="entry name" value="Asp/hSer_DH_NAD-bd"/>
</dbReference>
<evidence type="ECO:0000256" key="6">
    <source>
        <dbReference type="ARBA" id="ARBA00022605"/>
    </source>
</evidence>
<dbReference type="EC" id="1.1.1.3" evidence="4 12"/>
<dbReference type="EMBL" id="VUNB01000001">
    <property type="protein sequence ID" value="MST68080.1"/>
    <property type="molecule type" value="Genomic_DNA"/>
</dbReference>
<dbReference type="AlphaFoldDB" id="A0A6A8M5W2"/>
<dbReference type="PANTHER" id="PTHR43331:SF1">
    <property type="entry name" value="HOMOSERINE DEHYDROGENASE"/>
    <property type="match status" value="1"/>
</dbReference>
<dbReference type="InterPro" id="IPR036291">
    <property type="entry name" value="NAD(P)-bd_dom_sf"/>
</dbReference>
<dbReference type="NCBIfam" id="NF004976">
    <property type="entry name" value="PRK06349.1"/>
    <property type="match status" value="1"/>
</dbReference>
<keyword evidence="8 12" id="KW-0560">Oxidoreductase</keyword>
<evidence type="ECO:0000256" key="9">
    <source>
        <dbReference type="ARBA" id="ARBA00023053"/>
    </source>
</evidence>
<comment type="pathway">
    <text evidence="2 12">Amino-acid biosynthesis; L-methionine biosynthesis via de novo pathway; L-homoserine from L-aspartate: step 3/3.</text>
</comment>
<evidence type="ECO:0000256" key="3">
    <source>
        <dbReference type="ARBA" id="ARBA00006753"/>
    </source>
</evidence>
<dbReference type="UniPathway" id="UPA00051">
    <property type="reaction ID" value="UER00465"/>
</dbReference>
<dbReference type="GO" id="GO:0050661">
    <property type="term" value="F:NADP binding"/>
    <property type="evidence" value="ECO:0007669"/>
    <property type="project" value="InterPro"/>
</dbReference>
<evidence type="ECO:0000256" key="10">
    <source>
        <dbReference type="ARBA" id="ARBA00023167"/>
    </source>
</evidence>
<feature type="domain" description="Aspartate/homoserine dehydrogenase NAD-binding" evidence="15">
    <location>
        <begin position="7"/>
        <end position="114"/>
    </location>
</feature>
<evidence type="ECO:0000259" key="15">
    <source>
        <dbReference type="Pfam" id="PF03447"/>
    </source>
</evidence>
<dbReference type="SUPFAM" id="SSF51735">
    <property type="entry name" value="NAD(P)-binding Rossmann-fold domains"/>
    <property type="match status" value="1"/>
</dbReference>
<dbReference type="InterPro" id="IPR019811">
    <property type="entry name" value="HDH_CS"/>
</dbReference>
<evidence type="ECO:0000256" key="8">
    <source>
        <dbReference type="ARBA" id="ARBA00023002"/>
    </source>
</evidence>
<keyword evidence="9" id="KW-0915">Sodium</keyword>
<accession>A0A6A8M5W2</accession>
<evidence type="ECO:0000256" key="2">
    <source>
        <dbReference type="ARBA" id="ARBA00005062"/>
    </source>
</evidence>
<dbReference type="UniPathway" id="UPA00050">
    <property type="reaction ID" value="UER00063"/>
</dbReference>
<comment type="pathway">
    <text evidence="1 12">Amino-acid biosynthesis; L-threonine biosynthesis; L-threonine from L-aspartate: step 3/5.</text>
</comment>
<dbReference type="Gene3D" id="3.40.50.720">
    <property type="entry name" value="NAD(P)-binding Rossmann-like Domain"/>
    <property type="match status" value="1"/>
</dbReference>
<sequence length="395" mass="43059">MNIAILGLGTVGTGAWEAAARTRDIKVKWIFVRPGKEVAPEYQPFVTSDIDDIIKDPKVDVVCECMGGLHPAYEYVTAAMNAGKSVVTPNKGLISAFYRELTQCARKNCVSIRFTSSAGGGIPWLFNLLRTRRCDTITRVSGILNGTCNYILDTMHREGSDFSEILKSAQDLGYAEKDPTDDIEGFDTMRKCVISSNLAFDADISPDDVPVFGISSITARDISWFKTHGYVCRLIMNGSVNGSSDGSSVSAYVEPALFGNSTLEAGTGANNNLVSLEGKELGVQSFYGQGAGKAPTGSSVIQDVLDLNGKVDMLPERHYTLPEGTTPVDNSQALHRYYIRIDHSVKGFPFQIVEEQDEDKYSFYLITKPVSVSEAHSIASEFRKTGAFFMAGIQE</sequence>
<keyword evidence="6 12" id="KW-0028">Amino-acid biosynthesis</keyword>
<dbReference type="Pfam" id="PF00742">
    <property type="entry name" value="Homoserine_dh"/>
    <property type="match status" value="1"/>
</dbReference>
<keyword evidence="10 12" id="KW-0486">Methionine biosynthesis</keyword>
<organism evidence="16">
    <name type="scientific">Baileyella intestinalis</name>
    <dbReference type="NCBI Taxonomy" id="2606709"/>
    <lineage>
        <taxon>Bacteria</taxon>
        <taxon>Bacillati</taxon>
        <taxon>Bacillota</taxon>
        <taxon>Clostridia</taxon>
        <taxon>Peptostreptococcales</taxon>
        <taxon>Anaerovoracaceae</taxon>
        <taxon>Baileyella</taxon>
    </lineage>
</organism>
<dbReference type="RefSeq" id="WP_154571558.1">
    <property type="nucleotide sequence ID" value="NZ_VUNB01000001.1"/>
</dbReference>
<comment type="similarity">
    <text evidence="3 13">Belongs to the homoserine dehydrogenase family.</text>
</comment>
<keyword evidence="12" id="KW-0521">NADP</keyword>
<comment type="catalytic activity">
    <reaction evidence="11">
        <text>L-homoserine + NADP(+) = L-aspartate 4-semialdehyde + NADPH + H(+)</text>
        <dbReference type="Rhea" id="RHEA:15761"/>
        <dbReference type="ChEBI" id="CHEBI:15378"/>
        <dbReference type="ChEBI" id="CHEBI:57476"/>
        <dbReference type="ChEBI" id="CHEBI:57783"/>
        <dbReference type="ChEBI" id="CHEBI:58349"/>
        <dbReference type="ChEBI" id="CHEBI:537519"/>
        <dbReference type="EC" id="1.1.1.3"/>
    </reaction>
    <physiologicalReaction direction="right-to-left" evidence="11">
        <dbReference type="Rhea" id="RHEA:15763"/>
    </physiologicalReaction>
</comment>
<keyword evidence="7 12" id="KW-0791">Threonine biosynthesis</keyword>
<evidence type="ECO:0000256" key="5">
    <source>
        <dbReference type="ARBA" id="ARBA00013376"/>
    </source>
</evidence>
<gene>
    <name evidence="16" type="ORF">FYJ66_00430</name>
</gene>